<evidence type="ECO:0000256" key="1">
    <source>
        <dbReference type="ARBA" id="ARBA00004651"/>
    </source>
</evidence>
<dbReference type="InterPro" id="IPR011606">
    <property type="entry name" value="Brnchd-chn_aa_trnsp_permease"/>
</dbReference>
<gene>
    <name evidence="9" type="ORF">K1718_23330</name>
</gene>
<keyword evidence="4" id="KW-1003">Cell membrane</keyword>
<dbReference type="Proteomes" id="UP001209803">
    <property type="component" value="Chromosome"/>
</dbReference>
<keyword evidence="10" id="KW-1185">Reference proteome</keyword>
<keyword evidence="7 8" id="KW-0472">Membrane</keyword>
<evidence type="ECO:0000256" key="8">
    <source>
        <dbReference type="SAM" id="Phobius"/>
    </source>
</evidence>
<accession>A0ABY8F6Z7</accession>
<keyword evidence="3" id="KW-0813">Transport</keyword>
<keyword evidence="6 8" id="KW-1133">Transmembrane helix</keyword>
<evidence type="ECO:0000256" key="5">
    <source>
        <dbReference type="ARBA" id="ARBA00022692"/>
    </source>
</evidence>
<dbReference type="EMBL" id="CP120863">
    <property type="protein sequence ID" value="WFE89060.1"/>
    <property type="molecule type" value="Genomic_DNA"/>
</dbReference>
<evidence type="ECO:0000256" key="6">
    <source>
        <dbReference type="ARBA" id="ARBA00022989"/>
    </source>
</evidence>
<feature type="transmembrane region" description="Helical" evidence="8">
    <location>
        <begin position="170"/>
        <end position="188"/>
    </location>
</feature>
<dbReference type="Pfam" id="PF03591">
    <property type="entry name" value="AzlC"/>
    <property type="match status" value="1"/>
</dbReference>
<keyword evidence="5 8" id="KW-0812">Transmembrane</keyword>
<evidence type="ECO:0000256" key="3">
    <source>
        <dbReference type="ARBA" id="ARBA00022448"/>
    </source>
</evidence>
<organism evidence="9 10">
    <name type="scientific">Roseibium porphyridii</name>
    <dbReference type="NCBI Taxonomy" id="2866279"/>
    <lineage>
        <taxon>Bacteria</taxon>
        <taxon>Pseudomonadati</taxon>
        <taxon>Pseudomonadota</taxon>
        <taxon>Alphaproteobacteria</taxon>
        <taxon>Hyphomicrobiales</taxon>
        <taxon>Stappiaceae</taxon>
        <taxon>Roseibium</taxon>
    </lineage>
</organism>
<reference evidence="9 10" key="1">
    <citation type="submission" date="2023-03" db="EMBL/GenBank/DDBJ databases">
        <title>Roseibium porphyridii sp. nov. and Roseibium rhodosorbium sp. nov. isolated from marine algae, Porphyridium cruentum and Rhodosorus marinus, respectively.</title>
        <authorList>
            <person name="Lee M.W."/>
            <person name="Choi B.J."/>
            <person name="Lee J.K."/>
            <person name="Choi D.G."/>
            <person name="Baek J.H."/>
            <person name="Bayburt H."/>
            <person name="Kim J.M."/>
            <person name="Han D.M."/>
            <person name="Kim K.H."/>
            <person name="Jeon C.O."/>
        </authorList>
    </citation>
    <scope>NUCLEOTIDE SEQUENCE [LARGE SCALE GENOMIC DNA]</scope>
    <source>
        <strain evidence="9 10">KMA01</strain>
    </source>
</reference>
<dbReference type="PANTHER" id="PTHR34979">
    <property type="entry name" value="INNER MEMBRANE PROTEIN YGAZ"/>
    <property type="match status" value="1"/>
</dbReference>
<proteinExistence type="inferred from homology"/>
<feature type="transmembrane region" description="Helical" evidence="8">
    <location>
        <begin position="43"/>
        <end position="64"/>
    </location>
</feature>
<sequence length="233" mass="24990">MLEKNVTLSLKGCIQGALLCIPVFPGIIALSAVFGTVAAQKGLTFLETLMINSLVFAGASQFVAMEVYNEPLTWGLLIAMVGVTGAVNMRMLLIGASLRPWLGQVPGYQTYPALFFLTDLNWLLAISEYEKGTRDWGVYLGSGLTVWAVWSLSVIPGYFAGSLITDPKAFGLDVILPAFFAALLVPLWKGKRQTVSWLIAGGVAWLTWIAVGGYWSIFTGAVAGAIAGAYLDE</sequence>
<comment type="subcellular location">
    <subcellularLocation>
        <location evidence="1">Cell membrane</location>
        <topology evidence="1">Multi-pass membrane protein</topology>
    </subcellularLocation>
</comment>
<evidence type="ECO:0000256" key="2">
    <source>
        <dbReference type="ARBA" id="ARBA00010735"/>
    </source>
</evidence>
<name>A0ABY8F6Z7_9HYPH</name>
<dbReference type="PANTHER" id="PTHR34979:SF1">
    <property type="entry name" value="INNER MEMBRANE PROTEIN YGAZ"/>
    <property type="match status" value="1"/>
</dbReference>
<feature type="transmembrane region" description="Helical" evidence="8">
    <location>
        <begin position="12"/>
        <end position="37"/>
    </location>
</feature>
<feature type="transmembrane region" description="Helical" evidence="8">
    <location>
        <begin position="76"/>
        <end position="96"/>
    </location>
</feature>
<evidence type="ECO:0000256" key="4">
    <source>
        <dbReference type="ARBA" id="ARBA00022475"/>
    </source>
</evidence>
<comment type="similarity">
    <text evidence="2">Belongs to the AzlC family.</text>
</comment>
<evidence type="ECO:0000313" key="9">
    <source>
        <dbReference type="EMBL" id="WFE89060.1"/>
    </source>
</evidence>
<feature type="transmembrane region" description="Helical" evidence="8">
    <location>
        <begin position="108"/>
        <end position="126"/>
    </location>
</feature>
<evidence type="ECO:0000256" key="7">
    <source>
        <dbReference type="ARBA" id="ARBA00023136"/>
    </source>
</evidence>
<protein>
    <submittedName>
        <fullName evidence="9">AzlC family ABC transporter permease</fullName>
    </submittedName>
</protein>
<feature type="transmembrane region" description="Helical" evidence="8">
    <location>
        <begin position="138"/>
        <end position="158"/>
    </location>
</feature>
<evidence type="ECO:0000313" key="10">
    <source>
        <dbReference type="Proteomes" id="UP001209803"/>
    </source>
</evidence>
<feature type="transmembrane region" description="Helical" evidence="8">
    <location>
        <begin position="195"/>
        <end position="217"/>
    </location>
</feature>
<dbReference type="RefSeq" id="WP_152503214.1">
    <property type="nucleotide sequence ID" value="NZ_CP120863.1"/>
</dbReference>